<dbReference type="EMBL" id="JBHSOH010000017">
    <property type="protein sequence ID" value="MFC5849309.1"/>
    <property type="molecule type" value="Genomic_DNA"/>
</dbReference>
<evidence type="ECO:0000313" key="13">
    <source>
        <dbReference type="Proteomes" id="UP001595979"/>
    </source>
</evidence>
<evidence type="ECO:0000256" key="2">
    <source>
        <dbReference type="ARBA" id="ARBA00022801"/>
    </source>
</evidence>
<accession>A0ABW1DN93</accession>
<dbReference type="Proteomes" id="UP001595979">
    <property type="component" value="Unassembled WGS sequence"/>
</dbReference>
<evidence type="ECO:0000259" key="11">
    <source>
        <dbReference type="PROSITE" id="PS51198"/>
    </source>
</evidence>
<dbReference type="InterPro" id="IPR000212">
    <property type="entry name" value="DNA_helicase_UvrD/REP"/>
</dbReference>
<keyword evidence="1 9" id="KW-0547">Nucleotide-binding</keyword>
<keyword evidence="13" id="KW-1185">Reference proteome</keyword>
<feature type="domain" description="UvrD-like helicase ATP-binding" evidence="11">
    <location>
        <begin position="27"/>
        <end position="302"/>
    </location>
</feature>
<dbReference type="EC" id="5.6.2.4" evidence="7"/>
<dbReference type="InterPro" id="IPR027417">
    <property type="entry name" value="P-loop_NTPase"/>
</dbReference>
<gene>
    <name evidence="12" type="ORF">ACFPQ6_13430</name>
</gene>
<protein>
    <recommendedName>
        <fullName evidence="7">DNA 3'-5' helicase</fullName>
        <ecNumber evidence="7">5.6.2.4</ecNumber>
    </recommendedName>
</protein>
<keyword evidence="5" id="KW-0413">Isomerase</keyword>
<dbReference type="SUPFAM" id="SSF52540">
    <property type="entry name" value="P-loop containing nucleoside triphosphate hydrolases"/>
    <property type="match status" value="1"/>
</dbReference>
<dbReference type="Gene3D" id="3.40.50.300">
    <property type="entry name" value="P-loop containing nucleotide triphosphate hydrolases"/>
    <property type="match status" value="2"/>
</dbReference>
<evidence type="ECO:0000256" key="4">
    <source>
        <dbReference type="ARBA" id="ARBA00022840"/>
    </source>
</evidence>
<evidence type="ECO:0000256" key="8">
    <source>
        <dbReference type="ARBA" id="ARBA00048988"/>
    </source>
</evidence>
<dbReference type="Gene3D" id="1.10.486.10">
    <property type="entry name" value="PCRA, domain 4"/>
    <property type="match status" value="1"/>
</dbReference>
<dbReference type="InterPro" id="IPR014017">
    <property type="entry name" value="DNA_helicase_UvrD-like_C"/>
</dbReference>
<keyword evidence="2 9" id="KW-0378">Hydrolase</keyword>
<keyword evidence="4 9" id="KW-0067">ATP-binding</keyword>
<feature type="region of interest" description="Disordered" evidence="10">
    <location>
        <begin position="1"/>
        <end position="26"/>
    </location>
</feature>
<comment type="caution">
    <text evidence="12">The sequence shown here is derived from an EMBL/GenBank/DDBJ whole genome shotgun (WGS) entry which is preliminary data.</text>
</comment>
<dbReference type="PANTHER" id="PTHR11070">
    <property type="entry name" value="UVRD / RECB / PCRA DNA HELICASE FAMILY MEMBER"/>
    <property type="match status" value="1"/>
</dbReference>
<reference evidence="13" key="1">
    <citation type="journal article" date="2019" name="Int. J. Syst. Evol. Microbiol.">
        <title>The Global Catalogue of Microorganisms (GCM) 10K type strain sequencing project: providing services to taxonomists for standard genome sequencing and annotation.</title>
        <authorList>
            <consortium name="The Broad Institute Genomics Platform"/>
            <consortium name="The Broad Institute Genome Sequencing Center for Infectious Disease"/>
            <person name="Wu L."/>
            <person name="Ma J."/>
        </authorList>
    </citation>
    <scope>NUCLEOTIDE SEQUENCE [LARGE SCALE GENOMIC DNA]</scope>
    <source>
        <strain evidence="13">CGMCC 1.15053</strain>
    </source>
</reference>
<comment type="catalytic activity">
    <reaction evidence="8">
        <text>ATP + H2O = ADP + phosphate + H(+)</text>
        <dbReference type="Rhea" id="RHEA:13065"/>
        <dbReference type="ChEBI" id="CHEBI:15377"/>
        <dbReference type="ChEBI" id="CHEBI:15378"/>
        <dbReference type="ChEBI" id="CHEBI:30616"/>
        <dbReference type="ChEBI" id="CHEBI:43474"/>
        <dbReference type="ChEBI" id="CHEBI:456216"/>
        <dbReference type="EC" id="5.6.2.4"/>
    </reaction>
</comment>
<evidence type="ECO:0000256" key="5">
    <source>
        <dbReference type="ARBA" id="ARBA00023235"/>
    </source>
</evidence>
<evidence type="ECO:0000256" key="6">
    <source>
        <dbReference type="ARBA" id="ARBA00034617"/>
    </source>
</evidence>
<keyword evidence="3 9" id="KW-0347">Helicase</keyword>
<dbReference type="PANTHER" id="PTHR11070:SF2">
    <property type="entry name" value="ATP-DEPENDENT DNA HELICASE SRS2"/>
    <property type="match status" value="1"/>
</dbReference>
<evidence type="ECO:0000256" key="7">
    <source>
        <dbReference type="ARBA" id="ARBA00034808"/>
    </source>
</evidence>
<evidence type="ECO:0000256" key="3">
    <source>
        <dbReference type="ARBA" id="ARBA00022806"/>
    </source>
</evidence>
<dbReference type="PROSITE" id="PS51198">
    <property type="entry name" value="UVRD_HELICASE_ATP_BIND"/>
    <property type="match status" value="1"/>
</dbReference>
<evidence type="ECO:0000256" key="10">
    <source>
        <dbReference type="SAM" id="MobiDB-lite"/>
    </source>
</evidence>
<name>A0ABW1DN93_9DEIO</name>
<evidence type="ECO:0000313" key="12">
    <source>
        <dbReference type="EMBL" id="MFC5849309.1"/>
    </source>
</evidence>
<dbReference type="Pfam" id="PF13361">
    <property type="entry name" value="UvrD_C"/>
    <property type="match status" value="1"/>
</dbReference>
<evidence type="ECO:0000256" key="1">
    <source>
        <dbReference type="ARBA" id="ARBA00022741"/>
    </source>
</evidence>
<organism evidence="12 13">
    <name type="scientific">Deinococcus petrolearius</name>
    <dbReference type="NCBI Taxonomy" id="1751295"/>
    <lineage>
        <taxon>Bacteria</taxon>
        <taxon>Thermotogati</taxon>
        <taxon>Deinococcota</taxon>
        <taxon>Deinococci</taxon>
        <taxon>Deinococcales</taxon>
        <taxon>Deinococcaceae</taxon>
        <taxon>Deinococcus</taxon>
    </lineage>
</organism>
<dbReference type="Pfam" id="PF13245">
    <property type="entry name" value="AAA_19"/>
    <property type="match status" value="1"/>
</dbReference>
<dbReference type="InterPro" id="IPR014016">
    <property type="entry name" value="UvrD-like_ATP-bd"/>
</dbReference>
<dbReference type="RefSeq" id="WP_380050347.1">
    <property type="nucleotide sequence ID" value="NZ_JBHSOH010000017.1"/>
</dbReference>
<sequence length="562" mass="62419">MSLFENIDNARSRAARTKKSKPLPEPDTYQRVIRDDFRAGLRAMCVDAAPGSGKTTLLQMLAEIILQDELLPAGEKAVFLAFNTKIVKALKKVLPDIFDIRTVNSLGQLICKENIEGLLFEPKKYEDLTQRIVNDLKIPSPAKRRDLHERLTACTELHVGHNLGLNIPRDEWIEVMIGVDAPVLGAEAALYELTLRVLRQGLKMLQDEKIGSFLDQTLAPSVFGWRLAQPYRYLLVDELQDLDRASLSLLQAATTPESRIVGVGDQRQSLYSFKGADANAIDHFAELFGAERRPLSICYRCPANHVAFAAPYTDNIEPAPQAVDGVLEDIEHDDLLRRAQIGDLILCRENAPLVAVCYDLVRQGTPALIQGRDLSRTLVAFARDAATWDGQKVDRTKASDGLALMEMFEKINTYGEFLYTKMLRRAERDGRPADMQLAGLADKISVLSLVLEQGGAQTLGELIDDIRRLFRGKPEESVVLATIHGAKGLEADHIYIVAPELLPHPRAKTVQAQEAERCVMLVAFTRARKSLRIVRPQDGEDPGSLIPEALVRHDGQLTAQAS</sequence>
<proteinExistence type="predicted"/>
<evidence type="ECO:0000256" key="9">
    <source>
        <dbReference type="PROSITE-ProRule" id="PRU00560"/>
    </source>
</evidence>
<feature type="binding site" evidence="9">
    <location>
        <begin position="48"/>
        <end position="55"/>
    </location>
    <ligand>
        <name>ATP</name>
        <dbReference type="ChEBI" id="CHEBI:30616"/>
    </ligand>
</feature>
<comment type="catalytic activity">
    <reaction evidence="6">
        <text>Couples ATP hydrolysis with the unwinding of duplex DNA by translocating in the 3'-5' direction.</text>
        <dbReference type="EC" id="5.6.2.4"/>
    </reaction>
</comment>